<feature type="region of interest" description="Disordered" evidence="1">
    <location>
        <begin position="326"/>
        <end position="365"/>
    </location>
</feature>
<accession>A0A8H6IGN7</accession>
<feature type="compositionally biased region" description="Basic and acidic residues" evidence="1">
    <location>
        <begin position="984"/>
        <end position="1004"/>
    </location>
</feature>
<dbReference type="AlphaFoldDB" id="A0A8H6IGN7"/>
<feature type="region of interest" description="Disordered" evidence="1">
    <location>
        <begin position="421"/>
        <end position="444"/>
    </location>
</feature>
<feature type="compositionally biased region" description="Polar residues" evidence="1">
    <location>
        <begin position="466"/>
        <end position="484"/>
    </location>
</feature>
<feature type="region of interest" description="Disordered" evidence="1">
    <location>
        <begin position="978"/>
        <end position="1058"/>
    </location>
</feature>
<gene>
    <name evidence="2" type="ORF">DFP72DRAFT_333236</name>
</gene>
<feature type="compositionally biased region" description="Polar residues" evidence="1">
    <location>
        <begin position="255"/>
        <end position="266"/>
    </location>
</feature>
<name>A0A8H6IGN7_9AGAR</name>
<feature type="compositionally biased region" description="Polar residues" evidence="1">
    <location>
        <begin position="765"/>
        <end position="784"/>
    </location>
</feature>
<feature type="compositionally biased region" description="Basic and acidic residues" evidence="1">
    <location>
        <begin position="560"/>
        <end position="573"/>
    </location>
</feature>
<feature type="compositionally biased region" description="Basic and acidic residues" evidence="1">
    <location>
        <begin position="518"/>
        <end position="530"/>
    </location>
</feature>
<feature type="region of interest" description="Disordered" evidence="1">
    <location>
        <begin position="69"/>
        <end position="110"/>
    </location>
</feature>
<feature type="compositionally biased region" description="Acidic residues" evidence="1">
    <location>
        <begin position="921"/>
        <end position="931"/>
    </location>
</feature>
<dbReference type="EMBL" id="JACGCI010000003">
    <property type="protein sequence ID" value="KAF6765133.1"/>
    <property type="molecule type" value="Genomic_DNA"/>
</dbReference>
<feature type="compositionally biased region" description="Polar residues" evidence="1">
    <location>
        <begin position="610"/>
        <end position="651"/>
    </location>
</feature>
<feature type="region of interest" description="Disordered" evidence="1">
    <location>
        <begin position="159"/>
        <end position="231"/>
    </location>
</feature>
<feature type="region of interest" description="Disordered" evidence="1">
    <location>
        <begin position="1"/>
        <end position="34"/>
    </location>
</feature>
<feature type="compositionally biased region" description="Basic and acidic residues" evidence="1">
    <location>
        <begin position="342"/>
        <end position="351"/>
    </location>
</feature>
<feature type="region of interest" description="Disordered" evidence="1">
    <location>
        <begin position="466"/>
        <end position="489"/>
    </location>
</feature>
<feature type="compositionally biased region" description="Low complexity" evidence="1">
    <location>
        <begin position="13"/>
        <end position="29"/>
    </location>
</feature>
<feature type="compositionally biased region" description="Polar residues" evidence="1">
    <location>
        <begin position="421"/>
        <end position="436"/>
    </location>
</feature>
<feature type="region of interest" description="Disordered" evidence="1">
    <location>
        <begin position="878"/>
        <end position="898"/>
    </location>
</feature>
<feature type="region of interest" description="Disordered" evidence="1">
    <location>
        <begin position="244"/>
        <end position="286"/>
    </location>
</feature>
<organism evidence="2 3">
    <name type="scientific">Ephemerocybe angulata</name>
    <dbReference type="NCBI Taxonomy" id="980116"/>
    <lineage>
        <taxon>Eukaryota</taxon>
        <taxon>Fungi</taxon>
        <taxon>Dikarya</taxon>
        <taxon>Basidiomycota</taxon>
        <taxon>Agaricomycotina</taxon>
        <taxon>Agaricomycetes</taxon>
        <taxon>Agaricomycetidae</taxon>
        <taxon>Agaricales</taxon>
        <taxon>Agaricineae</taxon>
        <taxon>Psathyrellaceae</taxon>
        <taxon>Ephemerocybe</taxon>
    </lineage>
</organism>
<sequence length="1058" mass="114610">MLATKMRQSFLDPKSSPTSNAASSPTPFSIDLTKPTMLPCLPLQQVASISNASPGHSSEATGGPQLLLSSIQRPLSPPHPRDMTSSLRSNKVSDKHTEEKATLAVPQSANEIPENQVYGIPMHPHSYLFPSQPTAMQMSQEALRNSFVARVSPASTLPQLLPDEVETPSGSRRGSKVVQDPKVAPTSHTPGHDYTPAYTSSQGHGQVRHRRSHSDSYGRGLDTASRQASDDRLQQTLAPHLYLNNGVDGHLQGHSPRSSPLVNQPQIAPPDQGTKRELKHHSGPPLARSAFANVAQVERRDLINGDAQEGIATHGLVKPSFGLQDVASSGTSMADSSPSISGDRRGQDDPRIPAVQPPNHKLYHITDPTAASQEEIRRHGENVYPEQGLNGSHGKQLLYQQSQLNVSSVSAVIPNFTDGQSLGQTASHHSSKYPSHTTHRDTVNTEPVPVEPVQVSAGLVVQTLSSGPVNRSETTSAGVSSRWTPGTRIASAPVPRTEAMQPQSRASQAIPGYMKVDPLSESRHGPRASEHTIGIAVNPAIPAKEPGGVEGSSYEPDPSNSDRENEGRVREGVQQKAAGHAHYLPKPTGDTTGKRKDFASLLHRKLSTLMSGPNEASQSQQEKPTEANTVQPSSRSFFPSNVFSSASQQARSLRHRSNHAPQGRATTEPHVVPPDGHTERHLDRPSQPTIYTGVQDLKNDGQPNPGATNAGAFHRSHRQPASTPVPPSTRPPLSRLPPIETDSTNLPDAIAKSVPPGLAAEQKYQGRTTASSSIPGHRSGTNSSGHKHSYSVPIAIAPAHVPNELSNRARHHRSMQPPSSIKHMPSTASSSRSYETIYQSQQEDETILMTPSSLAPTPLHEIPPPSHQAFTRSDEHLSEVNQTNPQMTAAERRSARARHTAWRLKELARQNDERQQPFFIPDDDDSDDERDVDPRMFSPFRYLGSRRRRTVSLLSHEAQDGTATNTAIGSPTTSILSTAPFVLPDERDPVKAAKEWRDQEEAGMKKVKKRRPRPGVVFVVKDDPNEENKPRPRRISEGGKARSGSSSSLARQAAGGSR</sequence>
<evidence type="ECO:0000313" key="2">
    <source>
        <dbReference type="EMBL" id="KAF6765133.1"/>
    </source>
</evidence>
<dbReference type="Proteomes" id="UP000521943">
    <property type="component" value="Unassembled WGS sequence"/>
</dbReference>
<feature type="region of interest" description="Disordered" evidence="1">
    <location>
        <begin position="517"/>
        <end position="595"/>
    </location>
</feature>
<feature type="compositionally biased region" description="Basic and acidic residues" evidence="1">
    <location>
        <begin position="91"/>
        <end position="101"/>
    </location>
</feature>
<feature type="compositionally biased region" description="Polar residues" evidence="1">
    <location>
        <begin position="326"/>
        <end position="340"/>
    </location>
</feature>
<reference evidence="2 3" key="1">
    <citation type="submission" date="2020-07" db="EMBL/GenBank/DDBJ databases">
        <title>Comparative genomics of pyrophilous fungi reveals a link between fire events and developmental genes.</title>
        <authorList>
            <consortium name="DOE Joint Genome Institute"/>
            <person name="Steindorff A.S."/>
            <person name="Carver A."/>
            <person name="Calhoun S."/>
            <person name="Stillman K."/>
            <person name="Liu H."/>
            <person name="Lipzen A."/>
            <person name="Pangilinan J."/>
            <person name="Labutti K."/>
            <person name="Bruns T.D."/>
            <person name="Grigoriev I.V."/>
        </authorList>
    </citation>
    <scope>NUCLEOTIDE SEQUENCE [LARGE SCALE GENOMIC DNA]</scope>
    <source>
        <strain evidence="2 3">CBS 144469</strain>
    </source>
</reference>
<evidence type="ECO:0000313" key="3">
    <source>
        <dbReference type="Proteomes" id="UP000521943"/>
    </source>
</evidence>
<feature type="region of interest" description="Disordered" evidence="1">
    <location>
        <begin position="808"/>
        <end position="836"/>
    </location>
</feature>
<keyword evidence="3" id="KW-1185">Reference proteome</keyword>
<feature type="compositionally biased region" description="Basic and acidic residues" evidence="1">
    <location>
        <begin position="1020"/>
        <end position="1040"/>
    </location>
</feature>
<feature type="compositionally biased region" description="Polar residues" evidence="1">
    <location>
        <begin position="826"/>
        <end position="836"/>
    </location>
</feature>
<feature type="region of interest" description="Disordered" evidence="1">
    <location>
        <begin position="910"/>
        <end position="932"/>
    </location>
</feature>
<feature type="region of interest" description="Disordered" evidence="1">
    <location>
        <begin position="610"/>
        <end position="746"/>
    </location>
</feature>
<protein>
    <submittedName>
        <fullName evidence="2">Uncharacterized protein</fullName>
    </submittedName>
</protein>
<feature type="region of interest" description="Disordered" evidence="1">
    <location>
        <begin position="758"/>
        <end position="789"/>
    </location>
</feature>
<dbReference type="OrthoDB" id="3058872at2759"/>
<proteinExistence type="predicted"/>
<evidence type="ECO:0000256" key="1">
    <source>
        <dbReference type="SAM" id="MobiDB-lite"/>
    </source>
</evidence>
<comment type="caution">
    <text evidence="2">The sequence shown here is derived from an EMBL/GenBank/DDBJ whole genome shotgun (WGS) entry which is preliminary data.</text>
</comment>